<evidence type="ECO:0000313" key="2">
    <source>
        <dbReference type="Proteomes" id="UP000572817"/>
    </source>
</evidence>
<keyword evidence="2" id="KW-1185">Reference proteome</keyword>
<name>A0A8H4J0H3_9PEZI</name>
<organism evidence="1 2">
    <name type="scientific">Botryosphaeria dothidea</name>
    <dbReference type="NCBI Taxonomy" id="55169"/>
    <lineage>
        <taxon>Eukaryota</taxon>
        <taxon>Fungi</taxon>
        <taxon>Dikarya</taxon>
        <taxon>Ascomycota</taxon>
        <taxon>Pezizomycotina</taxon>
        <taxon>Dothideomycetes</taxon>
        <taxon>Dothideomycetes incertae sedis</taxon>
        <taxon>Botryosphaeriales</taxon>
        <taxon>Botryosphaeriaceae</taxon>
        <taxon>Botryosphaeria</taxon>
    </lineage>
</organism>
<proteinExistence type="predicted"/>
<dbReference type="AlphaFoldDB" id="A0A8H4J0H3"/>
<gene>
    <name evidence="1" type="ORF">GTA08_BOTSDO13928</name>
</gene>
<accession>A0A8H4J0H3</accession>
<dbReference type="OrthoDB" id="10649628at2759"/>
<protein>
    <submittedName>
        <fullName evidence="1">Uncharacterized protein</fullName>
    </submittedName>
</protein>
<sequence>MPPIQPPNPTPSLSTRVKLWLESNNDPALLDTGPKDSLQRELRDWITRRRRCNANIAALHKQYLSHAAEFVRNLTQNAARMDRKRERHGAGMRHRKRPFMSRKDKMKGMRLLGTFRKGLTRVDRLRERILLEERVLQPEADFLCQSLQTRHEVEVALTGQGTVDVVGALVALDHPGIGPKTVDELNDELSRRERDAEWDELRLAGEQ</sequence>
<comment type="caution">
    <text evidence="1">The sequence shown here is derived from an EMBL/GenBank/DDBJ whole genome shotgun (WGS) entry which is preliminary data.</text>
</comment>
<dbReference type="Proteomes" id="UP000572817">
    <property type="component" value="Unassembled WGS sequence"/>
</dbReference>
<dbReference type="EMBL" id="WWBZ02000014">
    <property type="protein sequence ID" value="KAF4310544.1"/>
    <property type="molecule type" value="Genomic_DNA"/>
</dbReference>
<evidence type="ECO:0000313" key="1">
    <source>
        <dbReference type="EMBL" id="KAF4310544.1"/>
    </source>
</evidence>
<reference evidence="1" key="1">
    <citation type="submission" date="2020-04" db="EMBL/GenBank/DDBJ databases">
        <title>Genome Assembly and Annotation of Botryosphaeria dothidea sdau 11-99, a Latent Pathogen of Apple Fruit Ring Rot in China.</title>
        <authorList>
            <person name="Yu C."/>
            <person name="Diao Y."/>
            <person name="Lu Q."/>
            <person name="Zhao J."/>
            <person name="Cui S."/>
            <person name="Peng C."/>
            <person name="He B."/>
            <person name="Liu H."/>
        </authorList>
    </citation>
    <scope>NUCLEOTIDE SEQUENCE [LARGE SCALE GENOMIC DNA]</scope>
    <source>
        <strain evidence="1">Sdau11-99</strain>
    </source>
</reference>